<dbReference type="CDD" id="cd06222">
    <property type="entry name" value="RNase_H_like"/>
    <property type="match status" value="1"/>
</dbReference>
<dbReference type="InterPro" id="IPR036397">
    <property type="entry name" value="RNaseH_sf"/>
</dbReference>
<organism evidence="3 4">
    <name type="scientific">Arabis alpina</name>
    <name type="common">Alpine rock-cress</name>
    <dbReference type="NCBI Taxonomy" id="50452"/>
    <lineage>
        <taxon>Eukaryota</taxon>
        <taxon>Viridiplantae</taxon>
        <taxon>Streptophyta</taxon>
        <taxon>Embryophyta</taxon>
        <taxon>Tracheophyta</taxon>
        <taxon>Spermatophyta</taxon>
        <taxon>Magnoliopsida</taxon>
        <taxon>eudicotyledons</taxon>
        <taxon>Gunneridae</taxon>
        <taxon>Pentapetalae</taxon>
        <taxon>rosids</taxon>
        <taxon>malvids</taxon>
        <taxon>Brassicales</taxon>
        <taxon>Brassicaceae</taxon>
        <taxon>Arabideae</taxon>
        <taxon>Arabis</taxon>
    </lineage>
</organism>
<evidence type="ECO:0008006" key="5">
    <source>
        <dbReference type="Google" id="ProtNLM"/>
    </source>
</evidence>
<dbReference type="Gene3D" id="3.30.420.10">
    <property type="entry name" value="Ribonuclease H-like superfamily/Ribonuclease H"/>
    <property type="match status" value="1"/>
</dbReference>
<accession>A0A087GMH4</accession>
<keyword evidence="4" id="KW-1185">Reference proteome</keyword>
<dbReference type="Pfam" id="PF03478">
    <property type="entry name" value="Beta-prop_KIB1-4"/>
    <property type="match status" value="1"/>
</dbReference>
<feature type="domain" description="KIB1-4 beta-propeller" evidence="1">
    <location>
        <begin position="2"/>
        <end position="144"/>
    </location>
</feature>
<dbReference type="InterPro" id="IPR052929">
    <property type="entry name" value="RNase_H-like_EbsB-rel"/>
</dbReference>
<gene>
    <name evidence="3" type="ordered locus">AALP_Aa6g065100</name>
</gene>
<evidence type="ECO:0000259" key="1">
    <source>
        <dbReference type="Pfam" id="PF03478"/>
    </source>
</evidence>
<sequence>MYIITYISDILFVFIRIYSISSKLRLSKHFNKSHKYHNYIKIVDLSGDSLKEVSSDYKLRRRFDIIVSLKGLGQKCLLYVYKMNLESGKWERVDSLGGEMLIFGHGVTIRAPVKDISGGRIKSDSVCFLHNDLWPSKDDFGYYNRDISSGVFDLVTNTIRYESLFYVFKLIAESKKCERVECLGADEILVFGDGFTVASSCQEGNLIYYVIDDLLLPMEFAINQFSGGIFHIQTAVPSWREQCRSNIERSLVVCYTDAAWRADTKEAGLGWIVKDHNNITILQGSALVDHVSNPLMAEALSMREALTQLKHRNLQHLSISSDSNQLISLINNGMNHMEIYGVLHDIISLSKEIGIISFNFISRTLNGKSDRIAKNVLYLGRTFTGPNTVCLN</sequence>
<dbReference type="AlphaFoldDB" id="A0A087GMH4"/>
<evidence type="ECO:0000313" key="3">
    <source>
        <dbReference type="EMBL" id="KFK31076.1"/>
    </source>
</evidence>
<dbReference type="OrthoDB" id="1020597at2759"/>
<dbReference type="InterPro" id="IPR012337">
    <property type="entry name" value="RNaseH-like_sf"/>
</dbReference>
<evidence type="ECO:0000313" key="4">
    <source>
        <dbReference type="Proteomes" id="UP000029120"/>
    </source>
</evidence>
<dbReference type="GO" id="GO:0004523">
    <property type="term" value="F:RNA-DNA hybrid ribonuclease activity"/>
    <property type="evidence" value="ECO:0007669"/>
    <property type="project" value="InterPro"/>
</dbReference>
<dbReference type="InterPro" id="IPR005174">
    <property type="entry name" value="KIB1-4_b-propeller"/>
</dbReference>
<protein>
    <recommendedName>
        <fullName evidence="5">RNase H type-1 domain-containing protein</fullName>
    </recommendedName>
</protein>
<dbReference type="GO" id="GO:0003676">
    <property type="term" value="F:nucleic acid binding"/>
    <property type="evidence" value="ECO:0007669"/>
    <property type="project" value="InterPro"/>
</dbReference>
<dbReference type="Gramene" id="KFK31076">
    <property type="protein sequence ID" value="KFK31076"/>
    <property type="gene ID" value="AALP_AA6G065100"/>
</dbReference>
<dbReference type="PANTHER" id="PTHR47074:SF49">
    <property type="entry name" value="POLYNUCLEOTIDYL TRANSFERASE, RIBONUCLEASE H-LIKE SUPERFAMILY PROTEIN"/>
    <property type="match status" value="1"/>
</dbReference>
<dbReference type="SUPFAM" id="SSF53098">
    <property type="entry name" value="Ribonuclease H-like"/>
    <property type="match status" value="1"/>
</dbReference>
<proteinExistence type="predicted"/>
<evidence type="ECO:0000259" key="2">
    <source>
        <dbReference type="Pfam" id="PF13456"/>
    </source>
</evidence>
<dbReference type="PANTHER" id="PTHR47074">
    <property type="entry name" value="BNAC02G40300D PROTEIN"/>
    <property type="match status" value="1"/>
</dbReference>
<dbReference type="eggNOG" id="KOG1075">
    <property type="taxonomic scope" value="Eukaryota"/>
</dbReference>
<dbReference type="Proteomes" id="UP000029120">
    <property type="component" value="Chromosome 6"/>
</dbReference>
<dbReference type="EMBL" id="CM002874">
    <property type="protein sequence ID" value="KFK31076.1"/>
    <property type="molecule type" value="Genomic_DNA"/>
</dbReference>
<name>A0A087GMH4_ARAAL</name>
<dbReference type="InterPro" id="IPR002156">
    <property type="entry name" value="RNaseH_domain"/>
</dbReference>
<dbReference type="Pfam" id="PF13456">
    <property type="entry name" value="RVT_3"/>
    <property type="match status" value="1"/>
</dbReference>
<reference evidence="4" key="1">
    <citation type="journal article" date="2015" name="Nat. Plants">
        <title>Genome expansion of Arabis alpina linked with retrotransposition and reduced symmetric DNA methylation.</title>
        <authorList>
            <person name="Willing E.M."/>
            <person name="Rawat V."/>
            <person name="Mandakova T."/>
            <person name="Maumus F."/>
            <person name="James G.V."/>
            <person name="Nordstroem K.J."/>
            <person name="Becker C."/>
            <person name="Warthmann N."/>
            <person name="Chica C."/>
            <person name="Szarzynska B."/>
            <person name="Zytnicki M."/>
            <person name="Albani M.C."/>
            <person name="Kiefer C."/>
            <person name="Bergonzi S."/>
            <person name="Castaings L."/>
            <person name="Mateos J.L."/>
            <person name="Berns M.C."/>
            <person name="Bujdoso N."/>
            <person name="Piofczyk T."/>
            <person name="de Lorenzo L."/>
            <person name="Barrero-Sicilia C."/>
            <person name="Mateos I."/>
            <person name="Piednoel M."/>
            <person name="Hagmann J."/>
            <person name="Chen-Min-Tao R."/>
            <person name="Iglesias-Fernandez R."/>
            <person name="Schuster S.C."/>
            <person name="Alonso-Blanco C."/>
            <person name="Roudier F."/>
            <person name="Carbonero P."/>
            <person name="Paz-Ares J."/>
            <person name="Davis S.J."/>
            <person name="Pecinka A."/>
            <person name="Quesneville H."/>
            <person name="Colot V."/>
            <person name="Lysak M.A."/>
            <person name="Weigel D."/>
            <person name="Coupland G."/>
            <person name="Schneeberger K."/>
        </authorList>
    </citation>
    <scope>NUCLEOTIDE SEQUENCE [LARGE SCALE GENOMIC DNA]</scope>
    <source>
        <strain evidence="4">cv. Pajares</strain>
    </source>
</reference>
<dbReference type="InterPro" id="IPR044730">
    <property type="entry name" value="RNase_H-like_dom_plant"/>
</dbReference>
<feature type="domain" description="RNase H type-1" evidence="2">
    <location>
        <begin position="256"/>
        <end position="374"/>
    </location>
</feature>